<sequence>RFPGSYRNWESPCFRFRNWWNAHQLDIPHELASAASLCREFIRGMWTTDRISAPGCLGGKMAIESETSSDSLPNPLPLTDYGLLGSNLGDPHAEGEHARARRPPSVLDLDAGIEQCVPASLILALPTYESDYNRLLSTVSEHYGQFMNLMVQLAFLCV</sequence>
<accession>A0AAD4X541</accession>
<gene>
    <name evidence="1" type="ORF">MKW98_004894</name>
    <name evidence="2" type="ORF">MKW98_028608</name>
</gene>
<proteinExistence type="predicted"/>
<dbReference type="EMBL" id="JAJJMB010012482">
    <property type="protein sequence ID" value="KAI3876586.1"/>
    <property type="molecule type" value="Genomic_DNA"/>
</dbReference>
<dbReference type="AlphaFoldDB" id="A0AAD4X541"/>
<protein>
    <submittedName>
        <fullName evidence="1">Uncharacterized protein</fullName>
    </submittedName>
</protein>
<dbReference type="EMBL" id="JAJJMB010017591">
    <property type="protein sequence ID" value="KAI3837328.1"/>
    <property type="molecule type" value="Genomic_DNA"/>
</dbReference>
<comment type="caution">
    <text evidence="1">The sequence shown here is derived from an EMBL/GenBank/DDBJ whole genome shotgun (WGS) entry which is preliminary data.</text>
</comment>
<evidence type="ECO:0000313" key="1">
    <source>
        <dbReference type="EMBL" id="KAI3837328.1"/>
    </source>
</evidence>
<reference evidence="1" key="1">
    <citation type="submission" date="2022-04" db="EMBL/GenBank/DDBJ databases">
        <title>A functionally conserved STORR gene fusion in Papaver species that diverged 16.8 million years ago.</title>
        <authorList>
            <person name="Catania T."/>
        </authorList>
    </citation>
    <scope>NUCLEOTIDE SEQUENCE</scope>
    <source>
        <strain evidence="1">S-188037</strain>
    </source>
</reference>
<evidence type="ECO:0000313" key="3">
    <source>
        <dbReference type="Proteomes" id="UP001202328"/>
    </source>
</evidence>
<keyword evidence="3" id="KW-1185">Reference proteome</keyword>
<name>A0AAD4X541_9MAGN</name>
<dbReference type="Proteomes" id="UP001202328">
    <property type="component" value="Unassembled WGS sequence"/>
</dbReference>
<evidence type="ECO:0000313" key="2">
    <source>
        <dbReference type="EMBL" id="KAI3876586.1"/>
    </source>
</evidence>
<feature type="non-terminal residue" evidence="1">
    <location>
        <position position="1"/>
    </location>
</feature>
<organism evidence="1 3">
    <name type="scientific">Papaver atlanticum</name>
    <dbReference type="NCBI Taxonomy" id="357466"/>
    <lineage>
        <taxon>Eukaryota</taxon>
        <taxon>Viridiplantae</taxon>
        <taxon>Streptophyta</taxon>
        <taxon>Embryophyta</taxon>
        <taxon>Tracheophyta</taxon>
        <taxon>Spermatophyta</taxon>
        <taxon>Magnoliopsida</taxon>
        <taxon>Ranunculales</taxon>
        <taxon>Papaveraceae</taxon>
        <taxon>Papaveroideae</taxon>
        <taxon>Papaver</taxon>
    </lineage>
</organism>